<dbReference type="EMBL" id="GFPF01001500">
    <property type="protein sequence ID" value="MAA12646.1"/>
    <property type="molecule type" value="Transcribed_RNA"/>
</dbReference>
<name>A0A224Y525_9ACAR</name>
<proteinExistence type="predicted"/>
<sequence>MFLLCFDWIVTAASLHLCFHILPLHMIFSHPRSFRMQSQVNVTLFPQSESSMISRLFIMMVVLYISKITDCIFYYMSKCKLVSSFYQFVFWM</sequence>
<dbReference type="AlphaFoldDB" id="A0A224Y525"/>
<organism evidence="2">
    <name type="scientific">Rhipicephalus zambeziensis</name>
    <dbReference type="NCBI Taxonomy" id="60191"/>
    <lineage>
        <taxon>Eukaryota</taxon>
        <taxon>Metazoa</taxon>
        <taxon>Ecdysozoa</taxon>
        <taxon>Arthropoda</taxon>
        <taxon>Chelicerata</taxon>
        <taxon>Arachnida</taxon>
        <taxon>Acari</taxon>
        <taxon>Parasitiformes</taxon>
        <taxon>Ixodida</taxon>
        <taxon>Ixodoidea</taxon>
        <taxon>Ixodidae</taxon>
        <taxon>Rhipicephalinae</taxon>
        <taxon>Rhipicephalus</taxon>
        <taxon>Rhipicephalus</taxon>
    </lineage>
</organism>
<protein>
    <submittedName>
        <fullName evidence="2">Uncharacterized protein</fullName>
    </submittedName>
</protein>
<keyword evidence="1" id="KW-1133">Transmembrane helix</keyword>
<keyword evidence="1" id="KW-0472">Membrane</keyword>
<keyword evidence="1" id="KW-0812">Transmembrane</keyword>
<reference evidence="2" key="1">
    <citation type="journal article" date="2017" name="Parasit. Vectors">
        <title>Sialotranscriptomics of Rhipicephalus zambeziensis reveals intricate expression profiles of secretory proteins and suggests tight temporal transcriptional regulation during blood-feeding.</title>
        <authorList>
            <person name="de Castro M.H."/>
            <person name="de Klerk D."/>
            <person name="Pienaar R."/>
            <person name="Rees D.J.G."/>
            <person name="Mans B.J."/>
        </authorList>
    </citation>
    <scope>NUCLEOTIDE SEQUENCE</scope>
    <source>
        <tissue evidence="2">Salivary glands</tissue>
    </source>
</reference>
<feature type="transmembrane region" description="Helical" evidence="1">
    <location>
        <begin position="6"/>
        <end position="28"/>
    </location>
</feature>
<accession>A0A224Y525</accession>
<evidence type="ECO:0000256" key="1">
    <source>
        <dbReference type="SAM" id="Phobius"/>
    </source>
</evidence>
<evidence type="ECO:0000313" key="2">
    <source>
        <dbReference type="EMBL" id="MAA12646.1"/>
    </source>
</evidence>
<feature type="transmembrane region" description="Helical" evidence="1">
    <location>
        <begin position="56"/>
        <end position="76"/>
    </location>
</feature>